<name>A0AAW1SPJ2_9CHLO</name>
<organism evidence="1 2">
    <name type="scientific">Apatococcus fuscideae</name>
    <dbReference type="NCBI Taxonomy" id="2026836"/>
    <lineage>
        <taxon>Eukaryota</taxon>
        <taxon>Viridiplantae</taxon>
        <taxon>Chlorophyta</taxon>
        <taxon>core chlorophytes</taxon>
        <taxon>Trebouxiophyceae</taxon>
        <taxon>Chlorellales</taxon>
        <taxon>Chlorellaceae</taxon>
        <taxon>Apatococcus</taxon>
    </lineage>
</organism>
<comment type="caution">
    <text evidence="1">The sequence shown here is derived from an EMBL/GenBank/DDBJ whole genome shotgun (WGS) entry which is preliminary data.</text>
</comment>
<sequence>MAAAAQVCKTLRVTVQALIAKVRSDVSGGAEGSAALYPLGTRTQPAMCWLLAICQARALDAPAGSRLYSTRAVMIVHVELLTRGQADRGA</sequence>
<gene>
    <name evidence="1" type="ORF">WJX84_003782</name>
</gene>
<dbReference type="EMBL" id="JALJOV010001215">
    <property type="protein sequence ID" value="KAK9851895.1"/>
    <property type="molecule type" value="Genomic_DNA"/>
</dbReference>
<evidence type="ECO:0000313" key="2">
    <source>
        <dbReference type="Proteomes" id="UP001485043"/>
    </source>
</evidence>
<dbReference type="AlphaFoldDB" id="A0AAW1SPJ2"/>
<accession>A0AAW1SPJ2</accession>
<dbReference type="Proteomes" id="UP001485043">
    <property type="component" value="Unassembled WGS sequence"/>
</dbReference>
<reference evidence="1 2" key="1">
    <citation type="journal article" date="2024" name="Nat. Commun.">
        <title>Phylogenomics reveals the evolutionary origins of lichenization in chlorophyte algae.</title>
        <authorList>
            <person name="Puginier C."/>
            <person name="Libourel C."/>
            <person name="Otte J."/>
            <person name="Skaloud P."/>
            <person name="Haon M."/>
            <person name="Grisel S."/>
            <person name="Petersen M."/>
            <person name="Berrin J.G."/>
            <person name="Delaux P.M."/>
            <person name="Dal Grande F."/>
            <person name="Keller J."/>
        </authorList>
    </citation>
    <scope>NUCLEOTIDE SEQUENCE [LARGE SCALE GENOMIC DNA]</scope>
    <source>
        <strain evidence="1 2">SAG 2523</strain>
    </source>
</reference>
<evidence type="ECO:0000313" key="1">
    <source>
        <dbReference type="EMBL" id="KAK9851895.1"/>
    </source>
</evidence>
<protein>
    <submittedName>
        <fullName evidence="1">Uncharacterized protein</fullName>
    </submittedName>
</protein>
<keyword evidence="2" id="KW-1185">Reference proteome</keyword>
<proteinExistence type="predicted"/>